<feature type="compositionally biased region" description="Basic and acidic residues" evidence="1">
    <location>
        <begin position="216"/>
        <end position="227"/>
    </location>
</feature>
<evidence type="ECO:0000313" key="2">
    <source>
        <dbReference type="EMBL" id="GHI52795.1"/>
    </source>
</evidence>
<organism evidence="2 3">
    <name type="scientific">Streptomyces rubradiris</name>
    <name type="common">Streptomyces achromogenes subsp. rubradiris</name>
    <dbReference type="NCBI Taxonomy" id="285531"/>
    <lineage>
        <taxon>Bacteria</taxon>
        <taxon>Bacillati</taxon>
        <taxon>Actinomycetota</taxon>
        <taxon>Actinomycetes</taxon>
        <taxon>Kitasatosporales</taxon>
        <taxon>Streptomycetaceae</taxon>
        <taxon>Streptomyces</taxon>
    </lineage>
</organism>
<feature type="region of interest" description="Disordered" evidence="1">
    <location>
        <begin position="213"/>
        <end position="239"/>
    </location>
</feature>
<feature type="compositionally biased region" description="Low complexity" evidence="1">
    <location>
        <begin position="499"/>
        <end position="512"/>
    </location>
</feature>
<dbReference type="Pfam" id="PF09481">
    <property type="entry name" value="CRISPR_Cse1"/>
    <property type="match status" value="1"/>
</dbReference>
<feature type="region of interest" description="Disordered" evidence="1">
    <location>
        <begin position="478"/>
        <end position="515"/>
    </location>
</feature>
<reference evidence="3" key="1">
    <citation type="submission" date="2023-07" db="EMBL/GenBank/DDBJ databases">
        <title>Whole genome shotgun sequence of Streptomyces achromogenes subsp. rubradiris NBRC 14000.</title>
        <authorList>
            <person name="Komaki H."/>
            <person name="Tamura T."/>
        </authorList>
    </citation>
    <scope>NUCLEOTIDE SEQUENCE [LARGE SCALE GENOMIC DNA]</scope>
    <source>
        <strain evidence="3">NBRC 14000</strain>
    </source>
</reference>
<accession>A0ABQ3RAA9</accession>
<dbReference type="InterPro" id="IPR013381">
    <property type="entry name" value="CRISPR-assoc_prot_Cse1"/>
</dbReference>
<dbReference type="EMBL" id="BNEA01000010">
    <property type="protein sequence ID" value="GHI52795.1"/>
    <property type="molecule type" value="Genomic_DNA"/>
</dbReference>
<sequence length="568" mass="61505">MPAPFLLTTEPWIPVWDLDAAAARDVGLTEALLRAHRLRLPADRAEGVALFRLLAAVYDAAAGPRDAAEWDAAWKAETLDAAAVTAYLDRWADHLDLFHPEHPALQCGALTEYARGPEALHPGTLGGAAAAWFSHELYQPLPPYPAARAAQLLLHLLAYDVAGIKRAAPGDPATKGGKVYGAQIGPAASATHCHLTVLGGTLKDDLLLNLPPQPRADGDAPVWERDTPPAPMRSRTPTGRLDLLTWPTRRIRLHATDDGTVDAVAHHDGDRLPDLWQHSSRLDPMTAWATSKAGTPIPLPVLDDQSWPQPWRGAVLLSSTREHSAVVQHAVAAAERGTLAPGLSLHAVLGTTLYSNQHQSAISDITVTVTPLGTTGQLADPAAREQLATMSRYADVIGSNLRQHAVKISGRPSAQVAPRMLLHDLDRDWEEAVRVHAQDPDQGRALWRDAVHAAAERCIDAFPLRPMERGKLLAQYRQDPAPQPKPRKRAPKTPPAPAAPRRAAGTGRRGPASTTYEVFDGRYTLNQLSRHPNCVVSYPTLRKRVVEDGWDITEAATTPGGRGSRRTT</sequence>
<dbReference type="Proteomes" id="UP000646738">
    <property type="component" value="Unassembled WGS sequence"/>
</dbReference>
<evidence type="ECO:0000256" key="1">
    <source>
        <dbReference type="SAM" id="MobiDB-lite"/>
    </source>
</evidence>
<evidence type="ECO:0008006" key="4">
    <source>
        <dbReference type="Google" id="ProtNLM"/>
    </source>
</evidence>
<dbReference type="RefSeq" id="WP_189998277.1">
    <property type="nucleotide sequence ID" value="NZ_BNCB01000020.1"/>
</dbReference>
<evidence type="ECO:0000313" key="3">
    <source>
        <dbReference type="Proteomes" id="UP000646738"/>
    </source>
</evidence>
<gene>
    <name evidence="2" type="ORF">Srubr_26410</name>
</gene>
<name>A0ABQ3RAA9_STRRR</name>
<keyword evidence="3" id="KW-1185">Reference proteome</keyword>
<comment type="caution">
    <text evidence="2">The sequence shown here is derived from an EMBL/GenBank/DDBJ whole genome shotgun (WGS) entry which is preliminary data.</text>
</comment>
<dbReference type="NCBIfam" id="TIGR02547">
    <property type="entry name" value="casA_cse1"/>
    <property type="match status" value="1"/>
</dbReference>
<proteinExistence type="predicted"/>
<protein>
    <recommendedName>
        <fullName evidence="4">CRISPR system Cascade subunit CasA</fullName>
    </recommendedName>
</protein>